<dbReference type="OrthoDB" id="263283at2759"/>
<feature type="domain" description="Stealth protein CR2 conserved region 2" evidence="4">
    <location>
        <begin position="219"/>
        <end position="299"/>
    </location>
</feature>
<evidence type="ECO:0000256" key="2">
    <source>
        <dbReference type="ARBA" id="ARBA00022679"/>
    </source>
</evidence>
<dbReference type="PANTHER" id="PTHR24045:SF0">
    <property type="entry name" value="N-ACETYLGLUCOSAMINE-1-PHOSPHOTRANSFERASE SUBUNITS ALPHA_BETA"/>
    <property type="match status" value="1"/>
</dbReference>
<keyword evidence="3" id="KW-0812">Transmembrane</keyword>
<keyword evidence="3" id="KW-1133">Transmembrane helix</keyword>
<reference evidence="7" key="1">
    <citation type="journal article" date="2014" name="Proc. Natl. Acad. Sci. U.S.A.">
        <title>Extensive sampling of basidiomycete genomes demonstrates inadequacy of the white-rot/brown-rot paradigm for wood decay fungi.</title>
        <authorList>
            <person name="Riley R."/>
            <person name="Salamov A.A."/>
            <person name="Brown D.W."/>
            <person name="Nagy L.G."/>
            <person name="Floudas D."/>
            <person name="Held B.W."/>
            <person name="Levasseur A."/>
            <person name="Lombard V."/>
            <person name="Morin E."/>
            <person name="Otillar R."/>
            <person name="Lindquist E.A."/>
            <person name="Sun H."/>
            <person name="LaButti K.M."/>
            <person name="Schmutz J."/>
            <person name="Jabbour D."/>
            <person name="Luo H."/>
            <person name="Baker S.E."/>
            <person name="Pisabarro A.G."/>
            <person name="Walton J.D."/>
            <person name="Blanchette R.A."/>
            <person name="Henrissat B."/>
            <person name="Martin F."/>
            <person name="Cullen D."/>
            <person name="Hibbett D.S."/>
            <person name="Grigoriev I.V."/>
        </authorList>
    </citation>
    <scope>NUCLEOTIDE SEQUENCE [LARGE SCALE GENOMIC DNA]</scope>
    <source>
        <strain evidence="7">FD-172 SS1</strain>
    </source>
</reference>
<dbReference type="PANTHER" id="PTHR24045">
    <property type="match status" value="1"/>
</dbReference>
<evidence type="ECO:0000256" key="3">
    <source>
        <dbReference type="SAM" id="Phobius"/>
    </source>
</evidence>
<dbReference type="GO" id="GO:0046835">
    <property type="term" value="P:carbohydrate phosphorylation"/>
    <property type="evidence" value="ECO:0007669"/>
    <property type="project" value="TreeGrafter"/>
</dbReference>
<evidence type="ECO:0000313" key="7">
    <source>
        <dbReference type="Proteomes" id="UP000027195"/>
    </source>
</evidence>
<dbReference type="InterPro" id="IPR021520">
    <property type="entry name" value="Stealth_CR2"/>
</dbReference>
<keyword evidence="3" id="KW-0472">Membrane</keyword>
<dbReference type="InterPro" id="IPR031357">
    <property type="entry name" value="Stealth_CR3"/>
</dbReference>
<dbReference type="GO" id="GO:0003976">
    <property type="term" value="F:UDP-N-acetylglucosamine-lysosomal-enzyme N-acetylglucosaminephosphotransferase activity"/>
    <property type="evidence" value="ECO:0007669"/>
    <property type="project" value="TreeGrafter"/>
</dbReference>
<dbReference type="Pfam" id="PF11380">
    <property type="entry name" value="Stealth_CR2"/>
    <property type="match status" value="1"/>
</dbReference>
<keyword evidence="2" id="KW-0808">Transferase</keyword>
<evidence type="ECO:0008006" key="8">
    <source>
        <dbReference type="Google" id="ProtNLM"/>
    </source>
</evidence>
<accession>A0A067N4G1</accession>
<name>A0A067N4G1_BOTB1</name>
<sequence length="697" mass="79468">MRQHQPDYLPLTQDGITVDLNPRPREIWTISRRRSMLWTGVGLCLTTFLLIAYFHDPVIMEVADVLWFSPNSYYGYHGSYLPFALPTPASSLSQPLLPVQALPTACIEDHFVNGGPCFNNRTQMDVLWTWVNGSDPFLQGEKEATEKKLSPDDPYRPIRKNQARQYRDHDELRHSMRSVLTNFRSSASRFHLLTSDFKLTSEVKEDMDVDDADPPWRLGQMPQWLNMEQIGRWQDDAIPLQIHHHAQIFREYQGTTFNSYAIESQMGNLRDITENFVYMNDDFYMLRPLTPMSFYTSAYGMVLQMQPSLIVSPFKAPPNMVLGEWKNLQHSNWLLGNRFGSRHRPYTAHEAKAASLPMLQEISQIWRDEITRTSHRPFRETVGGDGHFHMFFVQSHYIVERWREALLWSFIVGKIGGLDDSWGAREASLAWEEIGGTPGEAAVVVQPTPRSTLDFERVDATIRDSGFSEERRTRYVFSSQDGYPYSELGTTGQRAWPTFSSDGTAGGGLSCKIDFTECFGSQGGLVTRASQVFMNIAFAKPTQCGDCLIKALVVASGSTGLSAFLPDKSRTFSSPWSPFSGHPDLPPHLPLVDNWQKGDFSLTGILGSQDVNIRDWTMQLLHRYRFVIADIPSMFTFLTDPGAAQGELRKIDRSSVTALLCINDDVKWGDERVAQLMKDWQRRRWPQPASWERVDSS</sequence>
<organism evidence="6 7">
    <name type="scientific">Botryobasidium botryosum (strain FD-172 SS1)</name>
    <dbReference type="NCBI Taxonomy" id="930990"/>
    <lineage>
        <taxon>Eukaryota</taxon>
        <taxon>Fungi</taxon>
        <taxon>Dikarya</taxon>
        <taxon>Basidiomycota</taxon>
        <taxon>Agaricomycotina</taxon>
        <taxon>Agaricomycetes</taxon>
        <taxon>Cantharellales</taxon>
        <taxon>Botryobasidiaceae</taxon>
        <taxon>Botryobasidium</taxon>
    </lineage>
</organism>
<keyword evidence="7" id="KW-1185">Reference proteome</keyword>
<evidence type="ECO:0000259" key="5">
    <source>
        <dbReference type="Pfam" id="PF17102"/>
    </source>
</evidence>
<dbReference type="EMBL" id="KL198020">
    <property type="protein sequence ID" value="KDQ19027.1"/>
    <property type="molecule type" value="Genomic_DNA"/>
</dbReference>
<feature type="domain" description="Stealth protein CR3 conserved region 3" evidence="5">
    <location>
        <begin position="348"/>
        <end position="400"/>
    </location>
</feature>
<protein>
    <recommendedName>
        <fullName evidence="8">Stealth protein CR3 conserved region 3 domain-containing protein</fullName>
    </recommendedName>
</protein>
<evidence type="ECO:0000313" key="6">
    <source>
        <dbReference type="EMBL" id="KDQ19027.1"/>
    </source>
</evidence>
<dbReference type="InterPro" id="IPR047141">
    <property type="entry name" value="Stealth"/>
</dbReference>
<dbReference type="Proteomes" id="UP000027195">
    <property type="component" value="Unassembled WGS sequence"/>
</dbReference>
<feature type="transmembrane region" description="Helical" evidence="3">
    <location>
        <begin position="35"/>
        <end position="54"/>
    </location>
</feature>
<proteinExistence type="inferred from homology"/>
<evidence type="ECO:0000259" key="4">
    <source>
        <dbReference type="Pfam" id="PF11380"/>
    </source>
</evidence>
<dbReference type="InParanoid" id="A0A067N4G1"/>
<dbReference type="STRING" id="930990.A0A067N4G1"/>
<evidence type="ECO:0000256" key="1">
    <source>
        <dbReference type="ARBA" id="ARBA00007583"/>
    </source>
</evidence>
<comment type="similarity">
    <text evidence="1">Belongs to the stealth family.</text>
</comment>
<dbReference type="GO" id="GO:0005794">
    <property type="term" value="C:Golgi apparatus"/>
    <property type="evidence" value="ECO:0007669"/>
    <property type="project" value="TreeGrafter"/>
</dbReference>
<dbReference type="Pfam" id="PF17102">
    <property type="entry name" value="Stealth_CR3"/>
    <property type="match status" value="1"/>
</dbReference>
<gene>
    <name evidence="6" type="ORF">BOTBODRAFT_184820</name>
</gene>
<dbReference type="HOGENOM" id="CLU_005484_2_1_1"/>
<dbReference type="AlphaFoldDB" id="A0A067N4G1"/>